<protein>
    <submittedName>
        <fullName evidence="4">Extracellular solute-binding protein</fullName>
    </submittedName>
</protein>
<proteinExistence type="inferred from homology"/>
<accession>A0A8J8MQL9</accession>
<keyword evidence="2" id="KW-0813">Transport</keyword>
<dbReference type="Proteomes" id="UP000683246">
    <property type="component" value="Chromosome"/>
</dbReference>
<dbReference type="KEGG" id="vpy:HZI73_11505"/>
<feature type="chain" id="PRO_5035215641" evidence="3">
    <location>
        <begin position="26"/>
        <end position="444"/>
    </location>
</feature>
<organism evidence="4 5">
    <name type="scientific">Vallitalea pronyensis</name>
    <dbReference type="NCBI Taxonomy" id="1348613"/>
    <lineage>
        <taxon>Bacteria</taxon>
        <taxon>Bacillati</taxon>
        <taxon>Bacillota</taxon>
        <taxon>Clostridia</taxon>
        <taxon>Lachnospirales</taxon>
        <taxon>Vallitaleaceae</taxon>
        <taxon>Vallitalea</taxon>
    </lineage>
</organism>
<dbReference type="PANTHER" id="PTHR43649:SF29">
    <property type="entry name" value="OSMOPROTECTIVE COMPOUNDS-BINDING PROTEIN GGTB"/>
    <property type="match status" value="1"/>
</dbReference>
<dbReference type="Pfam" id="PF01547">
    <property type="entry name" value="SBP_bac_1"/>
    <property type="match status" value="1"/>
</dbReference>
<sequence>MKKMGKRLIAVWMLGVMLVSFTACSKTNDPEDEQDGKEVHVEQDKGKAEKKVIKLFHRFPDEPFNSFIEETVAQYEADNPDIDIVVTSAQNKPYKEKIKVVVGSNDCPDVFFSWSGEFSERFLREGLIMDLSEAYNKDTEWQNSLLASQVNEYRSGDVLYGIPFRLDAKMMFYNIDMFNDYNLEIPKTWDQFIEVCQTLKDKGITPIAYGNQNQWPSSHYIGSINQMVVNNETRLKDLDPTTGEFTDPNYVKALEYYQQLIPYFNDSVNGLPHDMARNNFAHSKAAMLFAELVEIPYLADENADLNYGMFGFPLIPGEGDPTLLTGSPEGFVISSKTKYPEESIAFLKYFTGPEVGKKEVQQVGWFNAGIGIVEGLVDQKLLEAYEVIKNADKMAGWFDASLYSTVANEYLTAISDLTNGDVTPEEAMKKIQKVAKEAQKTSQE</sequence>
<gene>
    <name evidence="4" type="ORF">HZI73_11505</name>
</gene>
<reference evidence="4" key="1">
    <citation type="submission" date="2020-07" db="EMBL/GenBank/DDBJ databases">
        <title>Vallitalea pronyensis genome.</title>
        <authorList>
            <person name="Postec A."/>
        </authorList>
    </citation>
    <scope>NUCLEOTIDE SEQUENCE</scope>
    <source>
        <strain evidence="4">FatNI3</strain>
    </source>
</reference>
<keyword evidence="5" id="KW-1185">Reference proteome</keyword>
<feature type="signal peptide" evidence="3">
    <location>
        <begin position="1"/>
        <end position="25"/>
    </location>
</feature>
<evidence type="ECO:0000256" key="3">
    <source>
        <dbReference type="SAM" id="SignalP"/>
    </source>
</evidence>
<dbReference type="InterPro" id="IPR050490">
    <property type="entry name" value="Bact_solute-bd_prot1"/>
</dbReference>
<dbReference type="SUPFAM" id="SSF53850">
    <property type="entry name" value="Periplasmic binding protein-like II"/>
    <property type="match status" value="1"/>
</dbReference>
<name>A0A8J8MQL9_9FIRM</name>
<dbReference type="Gene3D" id="3.40.190.10">
    <property type="entry name" value="Periplasmic binding protein-like II"/>
    <property type="match status" value="2"/>
</dbReference>
<dbReference type="PROSITE" id="PS51257">
    <property type="entry name" value="PROKAR_LIPOPROTEIN"/>
    <property type="match status" value="1"/>
</dbReference>
<dbReference type="AlphaFoldDB" id="A0A8J8MQL9"/>
<evidence type="ECO:0000313" key="5">
    <source>
        <dbReference type="Proteomes" id="UP000683246"/>
    </source>
</evidence>
<evidence type="ECO:0000256" key="1">
    <source>
        <dbReference type="ARBA" id="ARBA00008520"/>
    </source>
</evidence>
<evidence type="ECO:0000256" key="2">
    <source>
        <dbReference type="ARBA" id="ARBA00022448"/>
    </source>
</evidence>
<dbReference type="InterPro" id="IPR006059">
    <property type="entry name" value="SBP"/>
</dbReference>
<keyword evidence="3" id="KW-0732">Signal</keyword>
<dbReference type="EMBL" id="CP058649">
    <property type="protein sequence ID" value="QUI25688.1"/>
    <property type="molecule type" value="Genomic_DNA"/>
</dbReference>
<dbReference type="PANTHER" id="PTHR43649">
    <property type="entry name" value="ARABINOSE-BINDING PROTEIN-RELATED"/>
    <property type="match status" value="1"/>
</dbReference>
<comment type="similarity">
    <text evidence="1">Belongs to the bacterial solute-binding protein 1 family.</text>
</comment>
<evidence type="ECO:0000313" key="4">
    <source>
        <dbReference type="EMBL" id="QUI25688.1"/>
    </source>
</evidence>